<dbReference type="InterPro" id="IPR007627">
    <property type="entry name" value="RNA_pol_sigma70_r2"/>
</dbReference>
<comment type="caution">
    <text evidence="8">The sequence shown here is derived from an EMBL/GenBank/DDBJ whole genome shotgun (WGS) entry which is preliminary data.</text>
</comment>
<evidence type="ECO:0000259" key="7">
    <source>
        <dbReference type="Pfam" id="PF08281"/>
    </source>
</evidence>
<evidence type="ECO:0000256" key="1">
    <source>
        <dbReference type="ARBA" id="ARBA00010641"/>
    </source>
</evidence>
<sequence>MEREIEKIYIRRILEGDIEVFSLLVSKYQNLVFTICSRVFDNKEEAEDIAQESFIKCYQSLKQFKGESKFSSWLYTITYNTCMNHLKYKKRQTSVEDIANVADQDIIEQDHIFAKLEQKEQTNLIQQALSKLELDEQMIIQLYYYEELPIKEISNILSLKIENVKIKLFRSRKKLFTNLSLHSQFSTLIYE</sequence>
<feature type="domain" description="RNA polymerase sigma-70 region 2" evidence="6">
    <location>
        <begin position="24"/>
        <end position="91"/>
    </location>
</feature>
<organism evidence="8 9">
    <name type="scientific">Candidatus Defluviibacterium haderslevense</name>
    <dbReference type="NCBI Taxonomy" id="2981993"/>
    <lineage>
        <taxon>Bacteria</taxon>
        <taxon>Pseudomonadati</taxon>
        <taxon>Bacteroidota</taxon>
        <taxon>Saprospiria</taxon>
        <taxon>Saprospirales</taxon>
        <taxon>Saprospiraceae</taxon>
        <taxon>Candidatus Defluviibacterium</taxon>
    </lineage>
</organism>
<evidence type="ECO:0000313" key="8">
    <source>
        <dbReference type="EMBL" id="MBK9717922.1"/>
    </source>
</evidence>
<dbReference type="GO" id="GO:0016987">
    <property type="term" value="F:sigma factor activity"/>
    <property type="evidence" value="ECO:0007669"/>
    <property type="project" value="UniProtKB-KW"/>
</dbReference>
<reference evidence="8 9" key="1">
    <citation type="submission" date="2020-10" db="EMBL/GenBank/DDBJ databases">
        <title>Connecting structure to function with the recovery of over 1000 high-quality activated sludge metagenome-assembled genomes encoding full-length rRNA genes using long-read sequencing.</title>
        <authorList>
            <person name="Singleton C.M."/>
            <person name="Petriglieri F."/>
            <person name="Kristensen J.M."/>
            <person name="Kirkegaard R.H."/>
            <person name="Michaelsen T.Y."/>
            <person name="Andersen M.H."/>
            <person name="Karst S.M."/>
            <person name="Dueholm M.S."/>
            <person name="Nielsen P.H."/>
            <person name="Albertsen M."/>
        </authorList>
    </citation>
    <scope>NUCLEOTIDE SEQUENCE [LARGE SCALE GENOMIC DNA]</scope>
    <source>
        <strain evidence="8">Ribe_18-Q3-R11-54_BAT3C.373</strain>
    </source>
</reference>
<keyword evidence="4" id="KW-0238">DNA-binding</keyword>
<feature type="domain" description="RNA polymerase sigma factor 70 region 4 type 2" evidence="7">
    <location>
        <begin position="124"/>
        <end position="175"/>
    </location>
</feature>
<dbReference type="NCBIfam" id="TIGR02937">
    <property type="entry name" value="sigma70-ECF"/>
    <property type="match status" value="1"/>
</dbReference>
<dbReference type="GO" id="GO:0003677">
    <property type="term" value="F:DNA binding"/>
    <property type="evidence" value="ECO:0007669"/>
    <property type="project" value="UniProtKB-KW"/>
</dbReference>
<dbReference type="AlphaFoldDB" id="A0A9D7SA59"/>
<dbReference type="Proteomes" id="UP000808349">
    <property type="component" value="Unassembled WGS sequence"/>
</dbReference>
<dbReference type="Pfam" id="PF08281">
    <property type="entry name" value="Sigma70_r4_2"/>
    <property type="match status" value="1"/>
</dbReference>
<dbReference type="Gene3D" id="1.10.1740.10">
    <property type="match status" value="1"/>
</dbReference>
<dbReference type="InterPro" id="IPR013249">
    <property type="entry name" value="RNA_pol_sigma70_r4_t2"/>
</dbReference>
<dbReference type="CDD" id="cd06171">
    <property type="entry name" value="Sigma70_r4"/>
    <property type="match status" value="1"/>
</dbReference>
<dbReference type="Gene3D" id="1.10.10.10">
    <property type="entry name" value="Winged helix-like DNA-binding domain superfamily/Winged helix DNA-binding domain"/>
    <property type="match status" value="1"/>
</dbReference>
<dbReference type="InterPro" id="IPR014284">
    <property type="entry name" value="RNA_pol_sigma-70_dom"/>
</dbReference>
<dbReference type="SUPFAM" id="SSF88659">
    <property type="entry name" value="Sigma3 and sigma4 domains of RNA polymerase sigma factors"/>
    <property type="match status" value="1"/>
</dbReference>
<protein>
    <submittedName>
        <fullName evidence="8">Sigma-70 family RNA polymerase sigma factor</fullName>
    </submittedName>
</protein>
<accession>A0A9D7SA59</accession>
<evidence type="ECO:0000256" key="4">
    <source>
        <dbReference type="ARBA" id="ARBA00023125"/>
    </source>
</evidence>
<dbReference type="PANTHER" id="PTHR43133:SF8">
    <property type="entry name" value="RNA POLYMERASE SIGMA FACTOR HI_1459-RELATED"/>
    <property type="match status" value="1"/>
</dbReference>
<dbReference type="EMBL" id="JADKFW010000005">
    <property type="protein sequence ID" value="MBK9717922.1"/>
    <property type="molecule type" value="Genomic_DNA"/>
</dbReference>
<keyword evidence="5" id="KW-0804">Transcription</keyword>
<evidence type="ECO:0000259" key="6">
    <source>
        <dbReference type="Pfam" id="PF04542"/>
    </source>
</evidence>
<dbReference type="InterPro" id="IPR013324">
    <property type="entry name" value="RNA_pol_sigma_r3/r4-like"/>
</dbReference>
<evidence type="ECO:0000256" key="3">
    <source>
        <dbReference type="ARBA" id="ARBA00023082"/>
    </source>
</evidence>
<dbReference type="InterPro" id="IPR039425">
    <property type="entry name" value="RNA_pol_sigma-70-like"/>
</dbReference>
<name>A0A9D7SA59_9BACT</name>
<keyword evidence="2" id="KW-0805">Transcription regulation</keyword>
<dbReference type="InterPro" id="IPR013325">
    <property type="entry name" value="RNA_pol_sigma_r2"/>
</dbReference>
<dbReference type="GO" id="GO:0006352">
    <property type="term" value="P:DNA-templated transcription initiation"/>
    <property type="evidence" value="ECO:0007669"/>
    <property type="project" value="InterPro"/>
</dbReference>
<evidence type="ECO:0000256" key="5">
    <source>
        <dbReference type="ARBA" id="ARBA00023163"/>
    </source>
</evidence>
<dbReference type="SUPFAM" id="SSF88946">
    <property type="entry name" value="Sigma2 domain of RNA polymerase sigma factors"/>
    <property type="match status" value="1"/>
</dbReference>
<evidence type="ECO:0000313" key="9">
    <source>
        <dbReference type="Proteomes" id="UP000808349"/>
    </source>
</evidence>
<dbReference type="Pfam" id="PF04542">
    <property type="entry name" value="Sigma70_r2"/>
    <property type="match status" value="1"/>
</dbReference>
<dbReference type="InterPro" id="IPR036388">
    <property type="entry name" value="WH-like_DNA-bd_sf"/>
</dbReference>
<dbReference type="PANTHER" id="PTHR43133">
    <property type="entry name" value="RNA POLYMERASE ECF-TYPE SIGMA FACTO"/>
    <property type="match status" value="1"/>
</dbReference>
<evidence type="ECO:0000256" key="2">
    <source>
        <dbReference type="ARBA" id="ARBA00023015"/>
    </source>
</evidence>
<comment type="similarity">
    <text evidence="1">Belongs to the sigma-70 factor family. ECF subfamily.</text>
</comment>
<keyword evidence="3" id="KW-0731">Sigma factor</keyword>
<proteinExistence type="inferred from homology"/>
<gene>
    <name evidence="8" type="ORF">IPO85_10470</name>
</gene>